<dbReference type="CDD" id="cd02440">
    <property type="entry name" value="AdoMet_MTases"/>
    <property type="match status" value="1"/>
</dbReference>
<dbReference type="PANTHER" id="PTHR43591">
    <property type="entry name" value="METHYLTRANSFERASE"/>
    <property type="match status" value="1"/>
</dbReference>
<proteinExistence type="predicted"/>
<evidence type="ECO:0000313" key="3">
    <source>
        <dbReference type="EMBL" id="NEE01453.1"/>
    </source>
</evidence>
<feature type="domain" description="Methyltransferase type 12" evidence="2">
    <location>
        <begin position="175"/>
        <end position="270"/>
    </location>
</feature>
<organism evidence="3 4">
    <name type="scientific">Phytoactinopolyspora halotolerans</name>
    <dbReference type="NCBI Taxonomy" id="1981512"/>
    <lineage>
        <taxon>Bacteria</taxon>
        <taxon>Bacillati</taxon>
        <taxon>Actinomycetota</taxon>
        <taxon>Actinomycetes</taxon>
        <taxon>Jiangellales</taxon>
        <taxon>Jiangellaceae</taxon>
        <taxon>Phytoactinopolyspora</taxon>
    </lineage>
</organism>
<reference evidence="3 4" key="1">
    <citation type="submission" date="2020-02" db="EMBL/GenBank/DDBJ databases">
        <authorList>
            <person name="Li X.-J."/>
            <person name="Han X.-M."/>
        </authorList>
    </citation>
    <scope>NUCLEOTIDE SEQUENCE [LARGE SCALE GENOMIC DNA]</scope>
    <source>
        <strain evidence="3 4">CCTCC AB 2017055</strain>
    </source>
</reference>
<keyword evidence="4" id="KW-1185">Reference proteome</keyword>
<keyword evidence="3" id="KW-0489">Methyltransferase</keyword>
<name>A0A6L9S8V5_9ACTN</name>
<dbReference type="AlphaFoldDB" id="A0A6L9S8V5"/>
<evidence type="ECO:0000313" key="4">
    <source>
        <dbReference type="Proteomes" id="UP000475214"/>
    </source>
</evidence>
<dbReference type="SUPFAM" id="SSF53335">
    <property type="entry name" value="S-adenosyl-L-methionine-dependent methyltransferases"/>
    <property type="match status" value="1"/>
</dbReference>
<gene>
    <name evidence="3" type="ORF">G1H10_14860</name>
</gene>
<dbReference type="InterPro" id="IPR029063">
    <property type="entry name" value="SAM-dependent_MTases_sf"/>
</dbReference>
<dbReference type="Gene3D" id="3.40.50.150">
    <property type="entry name" value="Vaccinia Virus protein VP39"/>
    <property type="match status" value="1"/>
</dbReference>
<accession>A0A6L9S8V5</accession>
<sequence>MGALRRPGLDPRRLQAHAQTALGEGATGGAASHPAGAQGLRAPGPDPSRLRRRPRARRLGLGPQTTGHHPDQRSRNRQARLAQRPQAIIALTVNDGATQRSLGDSPDHFPDLRIQTGRRRNPIVVAWSDSLRSDAVTGSAGPVRFGHLEFNSPIATWRVERLVRELAGADPRMVVDFGCGLGALLRRIASAAPQARCLGVDIDAELLESARKTTADTGLDDRVSFVEGDASGWEGPAPDLAVCIGASHAWGSTDAALSALAGLVEPGGWVLFADGFWERPPTDAELASMWEGTSADDWHDLAGLTDSAIAAGLRPMRVEAVERSEWDDFESGFLADMESWLVEHPGDPRADEIRARADAHRGYWLRGHRGLLGFAYLTLRRPVMSREIHGTPSPHAVPLG</sequence>
<protein>
    <submittedName>
        <fullName evidence="3">Class I SAM-dependent methyltransferase</fullName>
    </submittedName>
</protein>
<dbReference type="GO" id="GO:0008168">
    <property type="term" value="F:methyltransferase activity"/>
    <property type="evidence" value="ECO:0007669"/>
    <property type="project" value="UniProtKB-KW"/>
</dbReference>
<evidence type="ECO:0000256" key="1">
    <source>
        <dbReference type="SAM" id="MobiDB-lite"/>
    </source>
</evidence>
<feature type="region of interest" description="Disordered" evidence="1">
    <location>
        <begin position="1"/>
        <end position="81"/>
    </location>
</feature>
<dbReference type="InterPro" id="IPR013217">
    <property type="entry name" value="Methyltransf_12"/>
</dbReference>
<dbReference type="EMBL" id="JAAGOA010000009">
    <property type="protein sequence ID" value="NEE01453.1"/>
    <property type="molecule type" value="Genomic_DNA"/>
</dbReference>
<evidence type="ECO:0000259" key="2">
    <source>
        <dbReference type="Pfam" id="PF08242"/>
    </source>
</evidence>
<dbReference type="Pfam" id="PF08242">
    <property type="entry name" value="Methyltransf_12"/>
    <property type="match status" value="1"/>
</dbReference>
<keyword evidence="3" id="KW-0808">Transferase</keyword>
<comment type="caution">
    <text evidence="3">The sequence shown here is derived from an EMBL/GenBank/DDBJ whole genome shotgun (WGS) entry which is preliminary data.</text>
</comment>
<dbReference type="GO" id="GO:0032259">
    <property type="term" value="P:methylation"/>
    <property type="evidence" value="ECO:0007669"/>
    <property type="project" value="UniProtKB-KW"/>
</dbReference>
<dbReference type="Proteomes" id="UP000475214">
    <property type="component" value="Unassembled WGS sequence"/>
</dbReference>